<dbReference type="GO" id="GO:0004640">
    <property type="term" value="F:phosphoribosylanthranilate isomerase activity"/>
    <property type="evidence" value="ECO:0007669"/>
    <property type="project" value="TreeGrafter"/>
</dbReference>
<dbReference type="InterPro" id="IPR013798">
    <property type="entry name" value="Indole-3-glycerol_P_synth_dom"/>
</dbReference>
<dbReference type="FunFam" id="3.20.20.70:FF:000024">
    <property type="entry name" value="Indole-3-glycerol phosphate synthase"/>
    <property type="match status" value="1"/>
</dbReference>
<accession>A0A2A4X2S4</accession>
<sequence>MSKATILEQIVANKQLEVAAAKVAVSYAELEARFPSIDQARSFSKAMRERVHSQRVAVIAEIKKASPSKGLIREDFQPAQHAADYEANGASCLSVLTDEKFFKGSNEYLLQARAACGLPVLRKDFMIDTYQIAESKALGADCILLIVAALQPTQLVELADYANEIGIDILVEVHNQSELEQALQLNTDLIGVNNRNLHSFETSLQTTLDLAAQVPADKVLITESGIHTAGDVNTMTDAGIYGFLVGESFMRAPSPGAKLKELMFGK</sequence>
<gene>
    <name evidence="8" type="primary">trpC</name>
    <name evidence="10" type="ORF">COB20_09680</name>
</gene>
<dbReference type="InterPro" id="IPR001468">
    <property type="entry name" value="Indole-3-GlycerolPSynthase_CS"/>
</dbReference>
<dbReference type="PROSITE" id="PS00614">
    <property type="entry name" value="IGPS"/>
    <property type="match status" value="1"/>
</dbReference>
<comment type="catalytic activity">
    <reaction evidence="1 8">
        <text>1-(2-carboxyphenylamino)-1-deoxy-D-ribulose 5-phosphate + H(+) = (1S,2R)-1-C-(indol-3-yl)glycerol 3-phosphate + CO2 + H2O</text>
        <dbReference type="Rhea" id="RHEA:23476"/>
        <dbReference type="ChEBI" id="CHEBI:15377"/>
        <dbReference type="ChEBI" id="CHEBI:15378"/>
        <dbReference type="ChEBI" id="CHEBI:16526"/>
        <dbReference type="ChEBI" id="CHEBI:58613"/>
        <dbReference type="ChEBI" id="CHEBI:58866"/>
        <dbReference type="EC" id="4.1.1.48"/>
    </reaction>
</comment>
<reference evidence="11" key="1">
    <citation type="submission" date="2017-08" db="EMBL/GenBank/DDBJ databases">
        <title>A dynamic microbial community with high functional redundancy inhabits the cold, oxic subseafloor aquifer.</title>
        <authorList>
            <person name="Tully B.J."/>
            <person name="Wheat C.G."/>
            <person name="Glazer B.T."/>
            <person name="Huber J.A."/>
        </authorList>
    </citation>
    <scope>NUCLEOTIDE SEQUENCE [LARGE SCALE GENOMIC DNA]</scope>
</reference>
<dbReference type="GO" id="GO:0000162">
    <property type="term" value="P:L-tryptophan biosynthetic process"/>
    <property type="evidence" value="ECO:0007669"/>
    <property type="project" value="UniProtKB-UniRule"/>
</dbReference>
<dbReference type="EMBL" id="NVUL01000052">
    <property type="protein sequence ID" value="PCI76816.1"/>
    <property type="molecule type" value="Genomic_DNA"/>
</dbReference>
<keyword evidence="7 8" id="KW-0456">Lyase</keyword>
<dbReference type="NCBIfam" id="NF001377">
    <property type="entry name" value="PRK00278.2-4"/>
    <property type="match status" value="1"/>
</dbReference>
<evidence type="ECO:0000313" key="10">
    <source>
        <dbReference type="EMBL" id="PCI76816.1"/>
    </source>
</evidence>
<dbReference type="UniPathway" id="UPA00035">
    <property type="reaction ID" value="UER00043"/>
</dbReference>
<comment type="pathway">
    <text evidence="2 8">Amino-acid biosynthesis; L-tryptophan biosynthesis; L-tryptophan from chorismate: step 4/5.</text>
</comment>
<dbReference type="EC" id="4.1.1.48" evidence="8"/>
<dbReference type="Proteomes" id="UP000218767">
    <property type="component" value="Unassembled WGS sequence"/>
</dbReference>
<proteinExistence type="inferred from homology"/>
<dbReference type="InterPro" id="IPR013785">
    <property type="entry name" value="Aldolase_TIM"/>
</dbReference>
<protein>
    <recommendedName>
        <fullName evidence="8">Indole-3-glycerol phosphate synthase</fullName>
        <shortName evidence="8">IGPS</shortName>
        <ecNumber evidence="8">4.1.1.48</ecNumber>
    </recommendedName>
</protein>
<dbReference type="CDD" id="cd00331">
    <property type="entry name" value="IGPS"/>
    <property type="match status" value="1"/>
</dbReference>
<keyword evidence="3 8" id="KW-0028">Amino-acid biosynthesis</keyword>
<dbReference type="NCBIfam" id="NF001370">
    <property type="entry name" value="PRK00278.1-2"/>
    <property type="match status" value="1"/>
</dbReference>
<keyword evidence="6 8" id="KW-0057">Aromatic amino acid biosynthesis</keyword>
<dbReference type="Gene3D" id="3.20.20.70">
    <property type="entry name" value="Aldolase class I"/>
    <property type="match status" value="1"/>
</dbReference>
<name>A0A2A4X2S4_9GAMM</name>
<evidence type="ECO:0000256" key="6">
    <source>
        <dbReference type="ARBA" id="ARBA00023141"/>
    </source>
</evidence>
<evidence type="ECO:0000259" key="9">
    <source>
        <dbReference type="Pfam" id="PF00218"/>
    </source>
</evidence>
<evidence type="ECO:0000256" key="4">
    <source>
        <dbReference type="ARBA" id="ARBA00022793"/>
    </source>
</evidence>
<evidence type="ECO:0000256" key="5">
    <source>
        <dbReference type="ARBA" id="ARBA00022822"/>
    </source>
</evidence>
<keyword evidence="5 8" id="KW-0822">Tryptophan biosynthesis</keyword>
<dbReference type="HAMAP" id="MF_00134_B">
    <property type="entry name" value="IGPS_B"/>
    <property type="match status" value="1"/>
</dbReference>
<evidence type="ECO:0000256" key="2">
    <source>
        <dbReference type="ARBA" id="ARBA00004696"/>
    </source>
</evidence>
<dbReference type="Pfam" id="PF00218">
    <property type="entry name" value="IGPS"/>
    <property type="match status" value="1"/>
</dbReference>
<dbReference type="GO" id="GO:0004425">
    <property type="term" value="F:indole-3-glycerol-phosphate synthase activity"/>
    <property type="evidence" value="ECO:0007669"/>
    <property type="project" value="UniProtKB-UniRule"/>
</dbReference>
<comment type="caution">
    <text evidence="10">The sequence shown here is derived from an EMBL/GenBank/DDBJ whole genome shotgun (WGS) entry which is preliminary data.</text>
</comment>
<evidence type="ECO:0000313" key="11">
    <source>
        <dbReference type="Proteomes" id="UP000218767"/>
    </source>
</evidence>
<evidence type="ECO:0000256" key="3">
    <source>
        <dbReference type="ARBA" id="ARBA00022605"/>
    </source>
</evidence>
<dbReference type="NCBIfam" id="NF001373">
    <property type="entry name" value="PRK00278.1-6"/>
    <property type="match status" value="1"/>
</dbReference>
<evidence type="ECO:0000256" key="7">
    <source>
        <dbReference type="ARBA" id="ARBA00023239"/>
    </source>
</evidence>
<dbReference type="InterPro" id="IPR011060">
    <property type="entry name" value="RibuloseP-bd_barrel"/>
</dbReference>
<comment type="similarity">
    <text evidence="8">Belongs to the TrpC family.</text>
</comment>
<dbReference type="PANTHER" id="PTHR22854:SF2">
    <property type="entry name" value="INDOLE-3-GLYCEROL-PHOSPHATE SYNTHASE"/>
    <property type="match status" value="1"/>
</dbReference>
<keyword evidence="4 8" id="KW-0210">Decarboxylase</keyword>
<dbReference type="SUPFAM" id="SSF51366">
    <property type="entry name" value="Ribulose-phoshate binding barrel"/>
    <property type="match status" value="1"/>
</dbReference>
<dbReference type="InterPro" id="IPR045186">
    <property type="entry name" value="Indole-3-glycerol_P_synth"/>
</dbReference>
<evidence type="ECO:0000256" key="8">
    <source>
        <dbReference type="HAMAP-Rule" id="MF_00134"/>
    </source>
</evidence>
<organism evidence="10 11">
    <name type="scientific">SAR86 cluster bacterium</name>
    <dbReference type="NCBI Taxonomy" id="2030880"/>
    <lineage>
        <taxon>Bacteria</taxon>
        <taxon>Pseudomonadati</taxon>
        <taxon>Pseudomonadota</taxon>
        <taxon>Gammaproteobacteria</taxon>
        <taxon>SAR86 cluster</taxon>
    </lineage>
</organism>
<feature type="domain" description="Indole-3-glycerol phosphate synthase" evidence="9">
    <location>
        <begin position="7"/>
        <end position="262"/>
    </location>
</feature>
<dbReference type="AlphaFoldDB" id="A0A2A4X2S4"/>
<dbReference type="PANTHER" id="PTHR22854">
    <property type="entry name" value="TRYPTOPHAN BIOSYNTHESIS PROTEIN"/>
    <property type="match status" value="1"/>
</dbReference>
<evidence type="ECO:0000256" key="1">
    <source>
        <dbReference type="ARBA" id="ARBA00001633"/>
    </source>
</evidence>